<dbReference type="AlphaFoldDB" id="A0AAN7QBU3"/>
<gene>
    <name evidence="2" type="ORF">RN001_003616</name>
</gene>
<accession>A0AAN7QBU3</accession>
<evidence type="ECO:0000313" key="2">
    <source>
        <dbReference type="EMBL" id="KAK4887345.1"/>
    </source>
</evidence>
<reference evidence="3" key="1">
    <citation type="submission" date="2023-01" db="EMBL/GenBank/DDBJ databases">
        <title>Key to firefly adult light organ development and bioluminescence: homeobox transcription factors regulate luciferase expression and transportation to peroxisome.</title>
        <authorList>
            <person name="Fu X."/>
        </authorList>
    </citation>
    <scope>NUCLEOTIDE SEQUENCE [LARGE SCALE GENOMIC DNA]</scope>
</reference>
<dbReference type="PANTHER" id="PTHR33480">
    <property type="entry name" value="SET DOMAIN-CONTAINING PROTEIN-RELATED"/>
    <property type="match status" value="1"/>
</dbReference>
<feature type="region of interest" description="Disordered" evidence="1">
    <location>
        <begin position="80"/>
        <end position="99"/>
    </location>
</feature>
<evidence type="ECO:0000256" key="1">
    <source>
        <dbReference type="SAM" id="MobiDB-lite"/>
    </source>
</evidence>
<organism evidence="2 3">
    <name type="scientific">Aquatica leii</name>
    <dbReference type="NCBI Taxonomy" id="1421715"/>
    <lineage>
        <taxon>Eukaryota</taxon>
        <taxon>Metazoa</taxon>
        <taxon>Ecdysozoa</taxon>
        <taxon>Arthropoda</taxon>
        <taxon>Hexapoda</taxon>
        <taxon>Insecta</taxon>
        <taxon>Pterygota</taxon>
        <taxon>Neoptera</taxon>
        <taxon>Endopterygota</taxon>
        <taxon>Coleoptera</taxon>
        <taxon>Polyphaga</taxon>
        <taxon>Elateriformia</taxon>
        <taxon>Elateroidea</taxon>
        <taxon>Lampyridae</taxon>
        <taxon>Luciolinae</taxon>
        <taxon>Aquatica</taxon>
    </lineage>
</organism>
<evidence type="ECO:0000313" key="3">
    <source>
        <dbReference type="Proteomes" id="UP001353858"/>
    </source>
</evidence>
<name>A0AAN7QBU3_9COLE</name>
<dbReference type="Proteomes" id="UP001353858">
    <property type="component" value="Unassembled WGS sequence"/>
</dbReference>
<feature type="compositionally biased region" description="Basic and acidic residues" evidence="1">
    <location>
        <begin position="81"/>
        <end position="90"/>
    </location>
</feature>
<feature type="region of interest" description="Disordered" evidence="1">
    <location>
        <begin position="108"/>
        <end position="131"/>
    </location>
</feature>
<proteinExistence type="predicted"/>
<dbReference type="PANTHER" id="PTHR33480:SF1">
    <property type="entry name" value="TYR RECOMBINASE DOMAIN-CONTAINING PROTEIN"/>
    <property type="match status" value="1"/>
</dbReference>
<sequence length="215" mass="24969">MGHTKKTHEEFYRLPQHIYQTSKVAKLLLIIEKGAAVEYQGKTLDKIDILLENWNEKDTKTNDVLDKDDEELNVTINLRNSDSESNRGEDELSTATEVDSNILPALSVTTENNETEDRKKKRKNKKQPKTNVRAMDFQPSTSRHRHVPLTEEQLIFYAENSDDDEEFLKEMCSDSEDDDQVEKEDGENDEISAEEYEELNTMKELWIMLSTVIPK</sequence>
<comment type="caution">
    <text evidence="2">The sequence shown here is derived from an EMBL/GenBank/DDBJ whole genome shotgun (WGS) entry which is preliminary data.</text>
</comment>
<keyword evidence="3" id="KW-1185">Reference proteome</keyword>
<dbReference type="EMBL" id="JARPUR010000001">
    <property type="protein sequence ID" value="KAK4887345.1"/>
    <property type="molecule type" value="Genomic_DNA"/>
</dbReference>
<protein>
    <submittedName>
        <fullName evidence="2">Uncharacterized protein</fullName>
    </submittedName>
</protein>
<feature type="compositionally biased region" description="Basic residues" evidence="1">
    <location>
        <begin position="119"/>
        <end position="128"/>
    </location>
</feature>